<dbReference type="PANTHER" id="PTHR31123:SF1">
    <property type="entry name" value="ACCUMULATION OF DYADS PROTEIN 2-RELATED"/>
    <property type="match status" value="1"/>
</dbReference>
<feature type="region of interest" description="Disordered" evidence="6">
    <location>
        <begin position="1"/>
        <end position="25"/>
    </location>
</feature>
<name>A0A0W0EY98_MONRR</name>
<comment type="similarity">
    <text evidence="2">Belongs to the acetate uptake transporter (AceTr) (TC 2.A.96) family.</text>
</comment>
<evidence type="ECO:0000313" key="9">
    <source>
        <dbReference type="Proteomes" id="UP000054988"/>
    </source>
</evidence>
<proteinExistence type="inferred from homology"/>
<feature type="transmembrane region" description="Helical" evidence="7">
    <location>
        <begin position="183"/>
        <end position="200"/>
    </location>
</feature>
<dbReference type="AlphaFoldDB" id="A0A0W0EY98"/>
<evidence type="ECO:0000256" key="6">
    <source>
        <dbReference type="SAM" id="MobiDB-lite"/>
    </source>
</evidence>
<comment type="subcellular location">
    <subcellularLocation>
        <location evidence="1">Membrane</location>
        <topology evidence="1">Multi-pass membrane protein</topology>
    </subcellularLocation>
</comment>
<evidence type="ECO:0000313" key="8">
    <source>
        <dbReference type="EMBL" id="KTB29009.1"/>
    </source>
</evidence>
<protein>
    <recommendedName>
        <fullName evidence="10">Fun34 transmembrane protein</fullName>
    </recommendedName>
</protein>
<comment type="caution">
    <text evidence="8">The sequence shown here is derived from an EMBL/GenBank/DDBJ whole genome shotgun (WGS) entry which is preliminary data.</text>
</comment>
<dbReference type="NCBIfam" id="NF038013">
    <property type="entry name" value="AceTr_1"/>
    <property type="match status" value="2"/>
</dbReference>
<dbReference type="GO" id="GO:0015123">
    <property type="term" value="F:acetate transmembrane transporter activity"/>
    <property type="evidence" value="ECO:0007669"/>
    <property type="project" value="TreeGrafter"/>
</dbReference>
<evidence type="ECO:0008006" key="10">
    <source>
        <dbReference type="Google" id="ProtNLM"/>
    </source>
</evidence>
<dbReference type="PANTHER" id="PTHR31123">
    <property type="entry name" value="ACCUMULATION OF DYADS PROTEIN 2-RELATED"/>
    <property type="match status" value="1"/>
</dbReference>
<dbReference type="EMBL" id="LATX01002457">
    <property type="protein sequence ID" value="KTB29009.1"/>
    <property type="molecule type" value="Genomic_DNA"/>
</dbReference>
<evidence type="ECO:0000256" key="2">
    <source>
        <dbReference type="ARBA" id="ARBA00005587"/>
    </source>
</evidence>
<evidence type="ECO:0000256" key="4">
    <source>
        <dbReference type="ARBA" id="ARBA00022989"/>
    </source>
</evidence>
<evidence type="ECO:0000256" key="1">
    <source>
        <dbReference type="ARBA" id="ARBA00004141"/>
    </source>
</evidence>
<feature type="transmembrane region" description="Helical" evidence="7">
    <location>
        <begin position="41"/>
        <end position="62"/>
    </location>
</feature>
<accession>A0A0W0EY98</accession>
<reference evidence="8 9" key="1">
    <citation type="submission" date="2015-12" db="EMBL/GenBank/DDBJ databases">
        <title>Draft genome sequence of Moniliophthora roreri, the causal agent of frosty pod rot of cacao.</title>
        <authorList>
            <person name="Aime M.C."/>
            <person name="Diaz-Valderrama J.R."/>
            <person name="Kijpornyongpan T."/>
            <person name="Phillips-Mora W."/>
        </authorList>
    </citation>
    <scope>NUCLEOTIDE SEQUENCE [LARGE SCALE GENOMIC DNA]</scope>
    <source>
        <strain evidence="8 9">MCA 2952</strain>
    </source>
</reference>
<gene>
    <name evidence="8" type="ORF">WG66_18453</name>
</gene>
<dbReference type="InterPro" id="IPR051633">
    <property type="entry name" value="AceTr"/>
</dbReference>
<keyword evidence="5 7" id="KW-0472">Membrane</keyword>
<evidence type="ECO:0000256" key="5">
    <source>
        <dbReference type="ARBA" id="ARBA00023136"/>
    </source>
</evidence>
<keyword evidence="4 7" id="KW-1133">Transmembrane helix</keyword>
<organism evidence="8 9">
    <name type="scientific">Moniliophthora roreri</name>
    <name type="common">Frosty pod rot fungus</name>
    <name type="synonym">Monilia roreri</name>
    <dbReference type="NCBI Taxonomy" id="221103"/>
    <lineage>
        <taxon>Eukaryota</taxon>
        <taxon>Fungi</taxon>
        <taxon>Dikarya</taxon>
        <taxon>Basidiomycota</taxon>
        <taxon>Agaricomycotina</taxon>
        <taxon>Agaricomycetes</taxon>
        <taxon>Agaricomycetidae</taxon>
        <taxon>Agaricales</taxon>
        <taxon>Marasmiineae</taxon>
        <taxon>Marasmiaceae</taxon>
        <taxon>Moniliophthora</taxon>
    </lineage>
</organism>
<evidence type="ECO:0000256" key="7">
    <source>
        <dbReference type="SAM" id="Phobius"/>
    </source>
</evidence>
<feature type="transmembrane region" description="Helical" evidence="7">
    <location>
        <begin position="74"/>
        <end position="93"/>
    </location>
</feature>
<feature type="transmembrane region" description="Helical" evidence="7">
    <location>
        <begin position="206"/>
        <end position="224"/>
    </location>
</feature>
<dbReference type="GO" id="GO:0005886">
    <property type="term" value="C:plasma membrane"/>
    <property type="evidence" value="ECO:0007669"/>
    <property type="project" value="TreeGrafter"/>
</dbReference>
<feature type="transmembrane region" description="Helical" evidence="7">
    <location>
        <begin position="236"/>
        <end position="253"/>
    </location>
</feature>
<dbReference type="Proteomes" id="UP000054988">
    <property type="component" value="Unassembled WGS sequence"/>
</dbReference>
<dbReference type="InterPro" id="IPR000791">
    <property type="entry name" value="Gpr1/Fun34/SatP-like"/>
</dbReference>
<sequence>MSDIEKGTSRDGPVQATSPQNGLGDDVAYRLSPTSPVKNTIANPASLGLFSFASTTLILSLYNAGARDIDTPNVVIGMALFCGGLAQLLAGMWEFPKGNTFGATGELLPAIPASLSMPSRIRAFVRQPHKAAQRPHVVPIAPWGDRAFSSYGAFWLSYATVFIPGSGIAEAYTSKSGQMRDAVAIYLITWMIVTFLLFIVSLRKSVSFMALFGLLTITFLLLSVSDFTRKPNVAKAGGVFGVLTAFVAYYIGLSELLTAEKKAVARLPLGVFKHD</sequence>
<evidence type="ECO:0000256" key="3">
    <source>
        <dbReference type="ARBA" id="ARBA00022692"/>
    </source>
</evidence>
<keyword evidence="3 7" id="KW-0812">Transmembrane</keyword>
<dbReference type="Pfam" id="PF01184">
    <property type="entry name" value="Gpr1_Fun34_YaaH"/>
    <property type="match status" value="2"/>
</dbReference>
<feature type="transmembrane region" description="Helical" evidence="7">
    <location>
        <begin position="152"/>
        <end position="171"/>
    </location>
</feature>